<reference evidence="3 4" key="1">
    <citation type="submission" date="2021-01" db="EMBL/GenBank/DDBJ databases">
        <title>Genomic Encyclopedia of Type Strains, Phase IV (KMG-IV): sequencing the most valuable type-strain genomes for metagenomic binning, comparative biology and taxonomic classification.</title>
        <authorList>
            <person name="Goeker M."/>
        </authorList>
    </citation>
    <scope>NUCLEOTIDE SEQUENCE [LARGE SCALE GENOMIC DNA]</scope>
    <source>
        <strain evidence="3 4">DSM 105482</strain>
    </source>
</reference>
<gene>
    <name evidence="3" type="ORF">JOC77_002979</name>
</gene>
<proteinExistence type="predicted"/>
<evidence type="ECO:0000313" key="3">
    <source>
        <dbReference type="EMBL" id="MBM7693539.1"/>
    </source>
</evidence>
<accession>A0ABS2QL95</accession>
<comment type="caution">
    <text evidence="3">The sequence shown here is derived from an EMBL/GenBank/DDBJ whole genome shotgun (WGS) entry which is preliminary data.</text>
</comment>
<name>A0ABS2QL95_9BACI</name>
<dbReference type="Proteomes" id="UP000823486">
    <property type="component" value="Unassembled WGS sequence"/>
</dbReference>
<feature type="domain" description="YdbS-like PH" evidence="2">
    <location>
        <begin position="66"/>
        <end position="142"/>
    </location>
</feature>
<keyword evidence="1" id="KW-0812">Transmembrane</keyword>
<dbReference type="RefSeq" id="WP_204544335.1">
    <property type="nucleotide sequence ID" value="NZ_JAFBFI010000013.1"/>
</dbReference>
<dbReference type="PANTHER" id="PTHR34473:SF2">
    <property type="entry name" value="UPF0699 TRANSMEMBRANE PROTEIN YDBT"/>
    <property type="match status" value="1"/>
</dbReference>
<evidence type="ECO:0000256" key="1">
    <source>
        <dbReference type="SAM" id="Phobius"/>
    </source>
</evidence>
<evidence type="ECO:0000259" key="2">
    <source>
        <dbReference type="Pfam" id="PF03703"/>
    </source>
</evidence>
<keyword evidence="1" id="KW-1133">Transmembrane helix</keyword>
<feature type="transmembrane region" description="Helical" evidence="1">
    <location>
        <begin position="12"/>
        <end position="33"/>
    </location>
</feature>
<sequence>MKKIEKQSVTIWNLFSLQNAIITFLITGITFFFFEDVQWVRKILVIIVIWALYTFITDLIAHHLTYNNAAYELTDNILYIQNGGFSRHENTIPLNRIQHADIEQSFYSRFFDLYALNIYTAGANHTIEYIKREVADDLRNKITQINTKEMGLHE</sequence>
<feature type="transmembrane region" description="Helical" evidence="1">
    <location>
        <begin position="39"/>
        <end position="56"/>
    </location>
</feature>
<keyword evidence="4" id="KW-1185">Reference proteome</keyword>
<dbReference type="EMBL" id="JAFBFI010000013">
    <property type="protein sequence ID" value="MBM7693539.1"/>
    <property type="molecule type" value="Genomic_DNA"/>
</dbReference>
<organism evidence="3 4">
    <name type="scientific">Peribacillus deserti</name>
    <dbReference type="NCBI Taxonomy" id="673318"/>
    <lineage>
        <taxon>Bacteria</taxon>
        <taxon>Bacillati</taxon>
        <taxon>Bacillota</taxon>
        <taxon>Bacilli</taxon>
        <taxon>Bacillales</taxon>
        <taxon>Bacillaceae</taxon>
        <taxon>Peribacillus</taxon>
    </lineage>
</organism>
<evidence type="ECO:0000313" key="4">
    <source>
        <dbReference type="Proteomes" id="UP000823486"/>
    </source>
</evidence>
<dbReference type="Pfam" id="PF03703">
    <property type="entry name" value="bPH_2"/>
    <property type="match status" value="1"/>
</dbReference>
<keyword evidence="1" id="KW-0472">Membrane</keyword>
<protein>
    <submittedName>
        <fullName evidence="3">Membrane protein YdbS with pleckstrin-like domain</fullName>
    </submittedName>
</protein>
<dbReference type="InterPro" id="IPR005182">
    <property type="entry name" value="YdbS-like_PH"/>
</dbReference>
<dbReference type="PANTHER" id="PTHR34473">
    <property type="entry name" value="UPF0699 TRANSMEMBRANE PROTEIN YDBS"/>
    <property type="match status" value="1"/>
</dbReference>